<name>A0A7S7M9A9_9ACTN</name>
<dbReference type="GO" id="GO:0016491">
    <property type="term" value="F:oxidoreductase activity"/>
    <property type="evidence" value="ECO:0007669"/>
    <property type="project" value="InterPro"/>
</dbReference>
<accession>A0A7S7M9A9</accession>
<evidence type="ECO:0000259" key="1">
    <source>
        <dbReference type="Pfam" id="PF07992"/>
    </source>
</evidence>
<dbReference type="Pfam" id="PF14691">
    <property type="entry name" value="Fer4_20"/>
    <property type="match status" value="1"/>
</dbReference>
<evidence type="ECO:0000259" key="2">
    <source>
        <dbReference type="Pfam" id="PF14691"/>
    </source>
</evidence>
<dbReference type="InterPro" id="IPR009051">
    <property type="entry name" value="Helical_ferredxn"/>
</dbReference>
<dbReference type="RefSeq" id="WP_194372156.1">
    <property type="nucleotide sequence ID" value="NZ_CP063767.1"/>
</dbReference>
<dbReference type="Gene3D" id="3.50.50.60">
    <property type="entry name" value="FAD/NAD(P)-binding domain"/>
    <property type="match status" value="2"/>
</dbReference>
<proteinExistence type="predicted"/>
<reference evidence="3 4" key="1">
    <citation type="submission" date="2020-10" db="EMBL/GenBank/DDBJ databases">
        <title>Olsenella immobilis sp.nov., isolated from the mud in a fermentation cellar used for the production of Chinese strong-flavoured liquor.</title>
        <authorList>
            <person name="Lu L."/>
        </authorList>
    </citation>
    <scope>NUCLEOTIDE SEQUENCE [LARGE SCALE GENOMIC DNA]</scope>
    <source>
        <strain evidence="3 4">LZLJ-2</strain>
    </source>
</reference>
<dbReference type="Pfam" id="PF07992">
    <property type="entry name" value="Pyr_redox_2"/>
    <property type="match status" value="1"/>
</dbReference>
<keyword evidence="4" id="KW-1185">Reference proteome</keyword>
<evidence type="ECO:0000313" key="3">
    <source>
        <dbReference type="EMBL" id="QOY61104.1"/>
    </source>
</evidence>
<dbReference type="PANTHER" id="PTHR42783">
    <property type="entry name" value="GLUTAMATE SYNTHASE [NADPH] SMALL CHAIN"/>
    <property type="match status" value="1"/>
</dbReference>
<dbReference type="AlphaFoldDB" id="A0A7S7M9A9"/>
<organism evidence="3 4">
    <name type="scientific">Thermophilibacter immobilis</name>
    <dbReference type="NCBI Taxonomy" id="2779519"/>
    <lineage>
        <taxon>Bacteria</taxon>
        <taxon>Bacillati</taxon>
        <taxon>Actinomycetota</taxon>
        <taxon>Coriobacteriia</taxon>
        <taxon>Coriobacteriales</taxon>
        <taxon>Atopobiaceae</taxon>
        <taxon>Thermophilibacter</taxon>
    </lineage>
</organism>
<dbReference type="InterPro" id="IPR023753">
    <property type="entry name" value="FAD/NAD-binding_dom"/>
</dbReference>
<dbReference type="SUPFAM" id="SSF46548">
    <property type="entry name" value="alpha-helical ferredoxin"/>
    <property type="match status" value="1"/>
</dbReference>
<dbReference type="PRINTS" id="PR00368">
    <property type="entry name" value="FADPNR"/>
</dbReference>
<feature type="domain" description="Dihydroprymidine dehydrogenase" evidence="2">
    <location>
        <begin position="5"/>
        <end position="95"/>
    </location>
</feature>
<dbReference type="GO" id="GO:0051536">
    <property type="term" value="F:iron-sulfur cluster binding"/>
    <property type="evidence" value="ECO:0007669"/>
    <property type="project" value="InterPro"/>
</dbReference>
<dbReference type="SUPFAM" id="SSF51971">
    <property type="entry name" value="Nucleotide-binding domain"/>
    <property type="match status" value="1"/>
</dbReference>
<gene>
    <name evidence="3" type="ORF">INP52_02555</name>
</gene>
<dbReference type="InterPro" id="IPR036188">
    <property type="entry name" value="FAD/NAD-bd_sf"/>
</dbReference>
<dbReference type="EMBL" id="CP063767">
    <property type="protein sequence ID" value="QOY61104.1"/>
    <property type="molecule type" value="Genomic_DNA"/>
</dbReference>
<dbReference type="KEGG" id="tio:INP52_02555"/>
<feature type="domain" description="FAD/NAD(P)-binding" evidence="1">
    <location>
        <begin position="111"/>
        <end position="391"/>
    </location>
</feature>
<dbReference type="PRINTS" id="PR00469">
    <property type="entry name" value="PNDRDTASEII"/>
</dbReference>
<sequence length="425" mass="45210">MAIHIIEEADRCLNCKRPLCQLRGCPVATHIPEVISLFKERRLEEAGALLFGNNPMSAVCAIVCNHSKQCEGACVRGCKGTPVHFSSIESYISGTYLDRMVVKRPEPNGRRVAVVGSGPAGITVALRLAQRGCAVTIFEQRTEIGGVLEYGIPDFRLPRQLVQKYRSILCALGVRVRPSTTIGGALRLDDLLADGYDSIFVGTGTWRAKKLGIPGESRGNVIYGIDYLVNPQSFAVGERVAVIGVGNVAMDVARSAIREGACEVTLYARSRHVSASSDEIEYAELDGAQIVYGKAIEAIDENGPVFKTAIFGEEGKVTGYEDALDHVAADTVVIAASQAPKDKLVLTTSGLEPNERGLLVVDDAYQTTVPGIFAAGDVVTGAKTVVHAVAGAKEAADAMLAYMGLAVNEDAAAEERTTGEKVTAR</sequence>
<dbReference type="Proteomes" id="UP000593735">
    <property type="component" value="Chromosome"/>
</dbReference>
<dbReference type="PANTHER" id="PTHR42783:SF3">
    <property type="entry name" value="GLUTAMATE SYNTHASE [NADPH] SMALL CHAIN-RELATED"/>
    <property type="match status" value="1"/>
</dbReference>
<protein>
    <submittedName>
        <fullName evidence="3">FAD-dependent oxidoreductase</fullName>
    </submittedName>
</protein>
<evidence type="ECO:0000313" key="4">
    <source>
        <dbReference type="Proteomes" id="UP000593735"/>
    </source>
</evidence>
<dbReference type="Gene3D" id="1.10.1060.10">
    <property type="entry name" value="Alpha-helical ferredoxin"/>
    <property type="match status" value="1"/>
</dbReference>
<dbReference type="InterPro" id="IPR028261">
    <property type="entry name" value="DPD_II"/>
</dbReference>